<keyword evidence="2" id="KW-1185">Reference proteome</keyword>
<accession>A0A0M9GM32</accession>
<dbReference type="EMBL" id="JXMU01000018">
    <property type="protein sequence ID" value="KPB00669.1"/>
    <property type="molecule type" value="Genomic_DNA"/>
</dbReference>
<dbReference type="Pfam" id="PF07183">
    <property type="entry name" value="DUF1403"/>
    <property type="match status" value="1"/>
</dbReference>
<dbReference type="PATRIC" id="fig|1514904.3.peg.1393"/>
<proteinExistence type="predicted"/>
<dbReference type="AlphaFoldDB" id="A0A0M9GM32"/>
<protein>
    <recommendedName>
        <fullName evidence="3">DUF1403 family protein</fullName>
    </recommendedName>
</protein>
<dbReference type="InterPro" id="IPR009843">
    <property type="entry name" value="DUF1403"/>
</dbReference>
<evidence type="ECO:0000313" key="2">
    <source>
        <dbReference type="Proteomes" id="UP000038011"/>
    </source>
</evidence>
<comment type="caution">
    <text evidence="1">The sequence shown here is derived from an EMBL/GenBank/DDBJ whole genome shotgun (WGS) entry which is preliminary data.</text>
</comment>
<reference evidence="1 2" key="1">
    <citation type="submission" date="2015-01" db="EMBL/GenBank/DDBJ databases">
        <title>Ahrensia donghaiensis sp. nov., a novel dimethylsulphoniopropionate-cleavage bacterium isolated from seawater and emended descriptions of the genus Ahrensia and Ahrensia kielensis.</title>
        <authorList>
            <person name="Liu J."/>
        </authorList>
    </citation>
    <scope>NUCLEOTIDE SEQUENCE [LARGE SCALE GENOMIC DNA]</scope>
    <source>
        <strain evidence="1 2">LZD062</strain>
    </source>
</reference>
<dbReference type="Proteomes" id="UP000038011">
    <property type="component" value="Unassembled WGS sequence"/>
</dbReference>
<name>A0A0M9GM32_9HYPH</name>
<dbReference type="STRING" id="1514904.SU32_12705"/>
<evidence type="ECO:0008006" key="3">
    <source>
        <dbReference type="Google" id="ProtNLM"/>
    </source>
</evidence>
<organism evidence="1 2">
    <name type="scientific">Ahrensia marina</name>
    <dbReference type="NCBI Taxonomy" id="1514904"/>
    <lineage>
        <taxon>Bacteria</taxon>
        <taxon>Pseudomonadati</taxon>
        <taxon>Pseudomonadota</taxon>
        <taxon>Alphaproteobacteria</taxon>
        <taxon>Hyphomicrobiales</taxon>
        <taxon>Ahrensiaceae</taxon>
        <taxon>Ahrensia</taxon>
    </lineage>
</organism>
<evidence type="ECO:0000313" key="1">
    <source>
        <dbReference type="EMBL" id="KPB00669.1"/>
    </source>
</evidence>
<gene>
    <name evidence="1" type="ORF">SU32_12705</name>
</gene>
<sequence>MSMKQATHAAKTELPKPILPNWIMAGSVTNTPEASGFASGSALALLHVALHDPNIDVPTELLRNKLALRAAAHCLKIEGRVQSEADIRDAYLLATSGEDGLIHRGPAGDMVALWRTGSGISFRHAGWRDRLCALLPEGMQDPFPGWMEQAEDYEGTPIAKAALLLGNIVQLFPRQEAFALLCADAILARSLGWDGPLPLLALHLKGKSLREASQGEDSLIACHVAVTRAAQDTVRLAHDLARRAAHLRAVEPKLRTKGSEDAVRLFLSEEAVLPSTMLSPIIRGSSTTMTPRSARRFCERLIELGVVRELTGRSTFRLYGVSS</sequence>